<dbReference type="Pfam" id="PF13673">
    <property type="entry name" value="Acetyltransf_10"/>
    <property type="match status" value="1"/>
</dbReference>
<evidence type="ECO:0000313" key="5">
    <source>
        <dbReference type="Proteomes" id="UP001139887"/>
    </source>
</evidence>
<organism evidence="4 5">
    <name type="scientific">Coemansia brasiliensis</name>
    <dbReference type="NCBI Taxonomy" id="2650707"/>
    <lineage>
        <taxon>Eukaryota</taxon>
        <taxon>Fungi</taxon>
        <taxon>Fungi incertae sedis</taxon>
        <taxon>Zoopagomycota</taxon>
        <taxon>Kickxellomycotina</taxon>
        <taxon>Kickxellomycetes</taxon>
        <taxon>Kickxellales</taxon>
        <taxon>Kickxellaceae</taxon>
        <taxon>Coemansia</taxon>
    </lineage>
</organism>
<dbReference type="InterPro" id="IPR016181">
    <property type="entry name" value="Acyl_CoA_acyltransferase"/>
</dbReference>
<dbReference type="GO" id="GO:0016747">
    <property type="term" value="F:acyltransferase activity, transferring groups other than amino-acyl groups"/>
    <property type="evidence" value="ECO:0007669"/>
    <property type="project" value="InterPro"/>
</dbReference>
<evidence type="ECO:0000256" key="2">
    <source>
        <dbReference type="ARBA" id="ARBA00023315"/>
    </source>
</evidence>
<comment type="caution">
    <text evidence="4">The sequence shown here is derived from an EMBL/GenBank/DDBJ whole genome shotgun (WGS) entry which is preliminary data.</text>
</comment>
<dbReference type="PROSITE" id="PS51186">
    <property type="entry name" value="GNAT"/>
    <property type="match status" value="1"/>
</dbReference>
<proteinExistence type="predicted"/>
<dbReference type="InterPro" id="IPR000182">
    <property type="entry name" value="GNAT_dom"/>
</dbReference>
<dbReference type="EMBL" id="JANBUW010000610">
    <property type="protein sequence ID" value="KAJ2846157.1"/>
    <property type="molecule type" value="Genomic_DNA"/>
</dbReference>
<gene>
    <name evidence="4" type="ORF">IWW36_004480</name>
</gene>
<dbReference type="Proteomes" id="UP001139887">
    <property type="component" value="Unassembled WGS sequence"/>
</dbReference>
<evidence type="ECO:0000256" key="1">
    <source>
        <dbReference type="ARBA" id="ARBA00022679"/>
    </source>
</evidence>
<reference evidence="4" key="1">
    <citation type="submission" date="2022-07" db="EMBL/GenBank/DDBJ databases">
        <title>Phylogenomic reconstructions and comparative analyses of Kickxellomycotina fungi.</title>
        <authorList>
            <person name="Reynolds N.K."/>
            <person name="Stajich J.E."/>
            <person name="Barry K."/>
            <person name="Grigoriev I.V."/>
            <person name="Crous P."/>
            <person name="Smith M.E."/>
        </authorList>
    </citation>
    <scope>NUCLEOTIDE SEQUENCE</scope>
    <source>
        <strain evidence="4">NRRL 1566</strain>
    </source>
</reference>
<feature type="domain" description="N-acetyltransferase" evidence="3">
    <location>
        <begin position="2"/>
        <end position="147"/>
    </location>
</feature>
<dbReference type="Gene3D" id="3.40.630.30">
    <property type="match status" value="1"/>
</dbReference>
<name>A0A9W8LW78_9FUNG</name>
<evidence type="ECO:0000313" key="4">
    <source>
        <dbReference type="EMBL" id="KAJ2846157.1"/>
    </source>
</evidence>
<dbReference type="InterPro" id="IPR050832">
    <property type="entry name" value="Bact_Acetyltransf"/>
</dbReference>
<protein>
    <recommendedName>
        <fullName evidence="3">N-acetyltransferase domain-containing protein</fullName>
    </recommendedName>
</protein>
<sequence>MVLIRVANESELKEAISLRIRVFVDIQKFPLEEEVDEHDQAALHFVVKADERSRVIGTLRVLNNGEEAKLGRVVVSPEHQGQGLGKQMMGFVEQHIRASPDFANCTQIRLGSQLDKQEFYLKCGYEARGDVYDELGCPHIWMYKHIKR</sequence>
<evidence type="ECO:0000259" key="3">
    <source>
        <dbReference type="PROSITE" id="PS51186"/>
    </source>
</evidence>
<dbReference type="PANTHER" id="PTHR43877:SF2">
    <property type="entry name" value="AMINOALKYLPHOSPHONATE N-ACETYLTRANSFERASE-RELATED"/>
    <property type="match status" value="1"/>
</dbReference>
<dbReference type="OrthoDB" id="329272at2759"/>
<dbReference type="SUPFAM" id="SSF55729">
    <property type="entry name" value="Acyl-CoA N-acyltransferases (Nat)"/>
    <property type="match status" value="1"/>
</dbReference>
<dbReference type="PANTHER" id="PTHR43877">
    <property type="entry name" value="AMINOALKYLPHOSPHONATE N-ACETYLTRANSFERASE-RELATED-RELATED"/>
    <property type="match status" value="1"/>
</dbReference>
<keyword evidence="5" id="KW-1185">Reference proteome</keyword>
<keyword evidence="1" id="KW-0808">Transferase</keyword>
<accession>A0A9W8LW78</accession>
<keyword evidence="2" id="KW-0012">Acyltransferase</keyword>
<dbReference type="CDD" id="cd04301">
    <property type="entry name" value="NAT_SF"/>
    <property type="match status" value="1"/>
</dbReference>
<dbReference type="AlphaFoldDB" id="A0A9W8LW78"/>